<dbReference type="RefSeq" id="WP_306302996.1">
    <property type="nucleotide sequence ID" value="NZ_BMOF01000023.1"/>
</dbReference>
<evidence type="ECO:0000256" key="2">
    <source>
        <dbReference type="ARBA" id="ARBA00022729"/>
    </source>
</evidence>
<feature type="domain" description="Solute-binding protein family 3/N-terminal" evidence="6">
    <location>
        <begin position="43"/>
        <end position="281"/>
    </location>
</feature>
<feature type="chain" id="PRO_5035179739" evidence="5">
    <location>
        <begin position="24"/>
        <end position="303"/>
    </location>
</feature>
<evidence type="ECO:0000256" key="4">
    <source>
        <dbReference type="ARBA" id="ARBA00023288"/>
    </source>
</evidence>
<reference evidence="7" key="2">
    <citation type="submission" date="2020-09" db="EMBL/GenBank/DDBJ databases">
        <authorList>
            <person name="Sun Q."/>
            <person name="Ohkuma M."/>
        </authorList>
    </citation>
    <scope>NUCLEOTIDE SEQUENCE</scope>
    <source>
        <strain evidence="7">JCM 14719</strain>
    </source>
</reference>
<dbReference type="SMART" id="SM00062">
    <property type="entry name" value="PBPb"/>
    <property type="match status" value="1"/>
</dbReference>
<accession>A0A8J3BFQ6</accession>
<organism evidence="7 8">
    <name type="scientific">Calditerricola satsumensis</name>
    <dbReference type="NCBI Taxonomy" id="373054"/>
    <lineage>
        <taxon>Bacteria</taxon>
        <taxon>Bacillati</taxon>
        <taxon>Bacillota</taxon>
        <taxon>Bacilli</taxon>
        <taxon>Bacillales</taxon>
        <taxon>Bacillaceae</taxon>
        <taxon>Calditerricola</taxon>
    </lineage>
</organism>
<evidence type="ECO:0000313" key="8">
    <source>
        <dbReference type="Proteomes" id="UP000637720"/>
    </source>
</evidence>
<dbReference type="PANTHER" id="PTHR35841:SF1">
    <property type="entry name" value="PHOSPHONATES-BINDING PERIPLASMIC PROTEIN"/>
    <property type="match status" value="1"/>
</dbReference>
<dbReference type="InterPro" id="IPR005770">
    <property type="entry name" value="PhnD"/>
</dbReference>
<evidence type="ECO:0000313" key="7">
    <source>
        <dbReference type="EMBL" id="GGK00587.1"/>
    </source>
</evidence>
<keyword evidence="8" id="KW-1185">Reference proteome</keyword>
<dbReference type="Gene3D" id="3.40.190.10">
    <property type="entry name" value="Periplasmic binding protein-like II"/>
    <property type="match status" value="2"/>
</dbReference>
<dbReference type="SUPFAM" id="SSF53850">
    <property type="entry name" value="Periplasmic binding protein-like II"/>
    <property type="match status" value="1"/>
</dbReference>
<dbReference type="Proteomes" id="UP000637720">
    <property type="component" value="Unassembled WGS sequence"/>
</dbReference>
<proteinExistence type="inferred from homology"/>
<dbReference type="CDD" id="cd13572">
    <property type="entry name" value="PBP2_PnhD_2"/>
    <property type="match status" value="1"/>
</dbReference>
<dbReference type="NCBIfam" id="TIGR01098">
    <property type="entry name" value="3A0109s03R"/>
    <property type="match status" value="1"/>
</dbReference>
<protein>
    <submittedName>
        <fullName evidence="7">Putative selenate ABC transporter substrate-binding protein</fullName>
    </submittedName>
</protein>
<feature type="signal peptide" evidence="5">
    <location>
        <begin position="1"/>
        <end position="23"/>
    </location>
</feature>
<dbReference type="Pfam" id="PF12974">
    <property type="entry name" value="Phosphonate-bd"/>
    <property type="match status" value="1"/>
</dbReference>
<gene>
    <name evidence="7" type="ORF">GCM10007043_13260</name>
</gene>
<comment type="similarity">
    <text evidence="1">Belongs to the phosphate/phosphite/phosphonate binding protein family.</text>
</comment>
<evidence type="ECO:0000256" key="5">
    <source>
        <dbReference type="SAM" id="SignalP"/>
    </source>
</evidence>
<sequence>MRKRWISRLSFLTLALLLMAALAACNPGQAPEQGQGGGEQEKPFHIGVIPSQNQGDMQKAMNKLAQILEQKLGRDVEIKVYSDYNGVVEAMSYGHIDMAFFGPLTYVIAHEKSGAEAIITQLVDGKPYYYSYLIAHKDSPWNSLDDVVKHSKEIRLAFGDVNSTSGSLIPGLVLKKKGVFVDQNNHQFKSVVYTGNHDATALAVQNKQADVGAIDSAIFNVLKKEGKIDADAFKVIWQSEPLFQYPWAVKKGTSPEMIKKLQDAFVGIKDPEILNAFGASGFTTCSDKDYEAVRKAAKEAGRL</sequence>
<dbReference type="GO" id="GO:0055085">
    <property type="term" value="P:transmembrane transport"/>
    <property type="evidence" value="ECO:0007669"/>
    <property type="project" value="InterPro"/>
</dbReference>
<dbReference type="PANTHER" id="PTHR35841">
    <property type="entry name" value="PHOSPHONATES-BINDING PERIPLASMIC PROTEIN"/>
    <property type="match status" value="1"/>
</dbReference>
<dbReference type="InterPro" id="IPR001638">
    <property type="entry name" value="Solute-binding_3/MltF_N"/>
</dbReference>
<dbReference type="PROSITE" id="PS51257">
    <property type="entry name" value="PROKAR_LIPOPROTEIN"/>
    <property type="match status" value="1"/>
</dbReference>
<evidence type="ECO:0000256" key="3">
    <source>
        <dbReference type="ARBA" id="ARBA00023139"/>
    </source>
</evidence>
<evidence type="ECO:0000256" key="1">
    <source>
        <dbReference type="ARBA" id="ARBA00007162"/>
    </source>
</evidence>
<name>A0A8J3BFQ6_9BACI</name>
<dbReference type="EMBL" id="BMOF01000023">
    <property type="protein sequence ID" value="GGK00587.1"/>
    <property type="molecule type" value="Genomic_DNA"/>
</dbReference>
<keyword evidence="4" id="KW-0449">Lipoprotein</keyword>
<keyword evidence="2 5" id="KW-0732">Signal</keyword>
<evidence type="ECO:0000259" key="6">
    <source>
        <dbReference type="SMART" id="SM00062"/>
    </source>
</evidence>
<keyword evidence="3" id="KW-0564">Palmitate</keyword>
<dbReference type="GO" id="GO:0043190">
    <property type="term" value="C:ATP-binding cassette (ABC) transporter complex"/>
    <property type="evidence" value="ECO:0007669"/>
    <property type="project" value="InterPro"/>
</dbReference>
<comment type="caution">
    <text evidence="7">The sequence shown here is derived from an EMBL/GenBank/DDBJ whole genome shotgun (WGS) entry which is preliminary data.</text>
</comment>
<reference evidence="7" key="1">
    <citation type="journal article" date="2014" name="Int. J. Syst. Evol. Microbiol.">
        <title>Complete genome sequence of Corynebacterium casei LMG S-19264T (=DSM 44701T), isolated from a smear-ripened cheese.</title>
        <authorList>
            <consortium name="US DOE Joint Genome Institute (JGI-PGF)"/>
            <person name="Walter F."/>
            <person name="Albersmeier A."/>
            <person name="Kalinowski J."/>
            <person name="Ruckert C."/>
        </authorList>
    </citation>
    <scope>NUCLEOTIDE SEQUENCE</scope>
    <source>
        <strain evidence="7">JCM 14719</strain>
    </source>
</reference>
<dbReference type="AlphaFoldDB" id="A0A8J3BFQ6"/>